<evidence type="ECO:0000256" key="2">
    <source>
        <dbReference type="ARBA" id="ARBA00022679"/>
    </source>
</evidence>
<name>A0ABV9NGQ4_9PROT</name>
<evidence type="ECO:0000256" key="4">
    <source>
        <dbReference type="ARBA" id="ARBA00022929"/>
    </source>
</evidence>
<dbReference type="Pfam" id="PF00765">
    <property type="entry name" value="Autoind_synth"/>
    <property type="match status" value="1"/>
</dbReference>
<evidence type="ECO:0000256" key="5">
    <source>
        <dbReference type="PROSITE-ProRule" id="PRU00533"/>
    </source>
</evidence>
<comment type="similarity">
    <text evidence="5 6">Belongs to the autoinducer synthase family.</text>
</comment>
<gene>
    <name evidence="7" type="ORF">ACFPB0_12480</name>
</gene>
<dbReference type="PROSITE" id="PS51187">
    <property type="entry name" value="AUTOINDUCER_SYNTH_2"/>
    <property type="match status" value="1"/>
</dbReference>
<evidence type="ECO:0000256" key="1">
    <source>
        <dbReference type="ARBA" id="ARBA00022654"/>
    </source>
</evidence>
<evidence type="ECO:0000256" key="6">
    <source>
        <dbReference type="RuleBase" id="RU361135"/>
    </source>
</evidence>
<comment type="caution">
    <text evidence="7">The sequence shown here is derived from an EMBL/GenBank/DDBJ whole genome shotgun (WGS) entry which is preliminary data.</text>
</comment>
<dbReference type="PANTHER" id="PTHR39322:SF1">
    <property type="entry name" value="ISOVALERYL-HOMOSERINE LACTONE SYNTHASE"/>
    <property type="match status" value="1"/>
</dbReference>
<keyword evidence="8" id="KW-1185">Reference proteome</keyword>
<dbReference type="SUPFAM" id="SSF55729">
    <property type="entry name" value="Acyl-CoA N-acyltransferases (Nat)"/>
    <property type="match status" value="1"/>
</dbReference>
<dbReference type="InterPro" id="IPR016181">
    <property type="entry name" value="Acyl_CoA_acyltransferase"/>
</dbReference>
<comment type="catalytic activity">
    <reaction evidence="6">
        <text>a fatty acyl-[ACP] + S-adenosyl-L-methionine = an N-acyl-L-homoserine lactone + S-methyl-5'-thioadenosine + holo-[ACP] + H(+)</text>
        <dbReference type="Rhea" id="RHEA:10096"/>
        <dbReference type="Rhea" id="RHEA-COMP:9685"/>
        <dbReference type="Rhea" id="RHEA-COMP:14125"/>
        <dbReference type="ChEBI" id="CHEBI:15378"/>
        <dbReference type="ChEBI" id="CHEBI:17509"/>
        <dbReference type="ChEBI" id="CHEBI:55474"/>
        <dbReference type="ChEBI" id="CHEBI:59789"/>
        <dbReference type="ChEBI" id="CHEBI:64479"/>
        <dbReference type="ChEBI" id="CHEBI:138651"/>
        <dbReference type="EC" id="2.3.1.184"/>
    </reaction>
</comment>
<reference evidence="8" key="1">
    <citation type="journal article" date="2019" name="Int. J. Syst. Evol. Microbiol.">
        <title>The Global Catalogue of Microorganisms (GCM) 10K type strain sequencing project: providing services to taxonomists for standard genome sequencing and annotation.</title>
        <authorList>
            <consortium name="The Broad Institute Genomics Platform"/>
            <consortium name="The Broad Institute Genome Sequencing Center for Infectious Disease"/>
            <person name="Wu L."/>
            <person name="Ma J."/>
        </authorList>
    </citation>
    <scope>NUCLEOTIDE SEQUENCE [LARGE SCALE GENOMIC DNA]</scope>
    <source>
        <strain evidence="8">CCUG 62981</strain>
    </source>
</reference>
<organism evidence="7 8">
    <name type="scientific">Glycocaulis abyssi</name>
    <dbReference type="NCBI Taxonomy" id="1433403"/>
    <lineage>
        <taxon>Bacteria</taxon>
        <taxon>Pseudomonadati</taxon>
        <taxon>Pseudomonadota</taxon>
        <taxon>Alphaproteobacteria</taxon>
        <taxon>Maricaulales</taxon>
        <taxon>Maricaulaceae</taxon>
        <taxon>Glycocaulis</taxon>
    </lineage>
</organism>
<dbReference type="RefSeq" id="WP_144253274.1">
    <property type="nucleotide sequence ID" value="NZ_CP163422.1"/>
</dbReference>
<keyword evidence="1 5" id="KW-0673">Quorum sensing</keyword>
<dbReference type="PRINTS" id="PR01549">
    <property type="entry name" value="AUTOINDCRSYN"/>
</dbReference>
<proteinExistence type="inferred from homology"/>
<dbReference type="EC" id="2.3.1.184" evidence="6"/>
<dbReference type="PANTHER" id="PTHR39322">
    <property type="entry name" value="ACYL-HOMOSERINE-LACTONE SYNTHASE"/>
    <property type="match status" value="1"/>
</dbReference>
<dbReference type="Proteomes" id="UP001596024">
    <property type="component" value="Unassembled WGS sequence"/>
</dbReference>
<keyword evidence="4 5" id="KW-0071">Autoinducer synthesis</keyword>
<keyword evidence="2 6" id="KW-0808">Transferase</keyword>
<dbReference type="EMBL" id="JBHSGQ010000007">
    <property type="protein sequence ID" value="MFC4726110.1"/>
    <property type="molecule type" value="Genomic_DNA"/>
</dbReference>
<keyword evidence="3 6" id="KW-0949">S-adenosyl-L-methionine</keyword>
<dbReference type="InterPro" id="IPR001690">
    <property type="entry name" value="Autoind_synthase"/>
</dbReference>
<evidence type="ECO:0000313" key="8">
    <source>
        <dbReference type="Proteomes" id="UP001596024"/>
    </source>
</evidence>
<accession>A0ABV9NGQ4</accession>
<dbReference type="Gene3D" id="3.40.630.30">
    <property type="match status" value="1"/>
</dbReference>
<evidence type="ECO:0000313" key="7">
    <source>
        <dbReference type="EMBL" id="MFC4726110.1"/>
    </source>
</evidence>
<protein>
    <recommendedName>
        <fullName evidence="6">Acyl-homoserine-lactone synthase</fullName>
        <ecNumber evidence="6">2.3.1.184</ecNumber>
    </recommendedName>
    <alternativeName>
        <fullName evidence="6">Autoinducer synthesis protein</fullName>
    </alternativeName>
</protein>
<sequence length="258" mass="28655">MRVHIVTPANRGLYGVQLEQMHRQRREVFIDRLGWSEIDTGEELERDEFDTPDTFYLLLLGDIGEVLGSARLLPTWKPHLFETTLGDFLSDRERARGAGIWEVSRWIAGPGFDPKTDKVCRALMFAALAEFGLHFGATAVVASVDETFMAYFKEIGVPIETLGGPVSYGQGQGYAVRCEVSVAALRGIRALMKLKSPAAFSAGAFLDDRANDPVRWAILDRLLEVENRSHLESLLGAIHMLTEAALGPVEPETVRRRA</sequence>
<evidence type="ECO:0000256" key="3">
    <source>
        <dbReference type="ARBA" id="ARBA00022691"/>
    </source>
</evidence>